<accession>A0A7R8WNL3</accession>
<reference evidence="2" key="1">
    <citation type="submission" date="2020-11" db="EMBL/GenBank/DDBJ databases">
        <authorList>
            <person name="Tran Van P."/>
        </authorList>
    </citation>
    <scope>NUCLEOTIDE SEQUENCE</scope>
</reference>
<feature type="non-terminal residue" evidence="2">
    <location>
        <position position="205"/>
    </location>
</feature>
<evidence type="ECO:0000313" key="2">
    <source>
        <dbReference type="EMBL" id="CAD7235145.1"/>
    </source>
</evidence>
<gene>
    <name evidence="2" type="ORF">CTOB1V02_LOCUS12961</name>
</gene>
<dbReference type="EMBL" id="OB671431">
    <property type="protein sequence ID" value="CAD7235145.1"/>
    <property type="molecule type" value="Genomic_DNA"/>
</dbReference>
<organism evidence="2">
    <name type="scientific">Cyprideis torosa</name>
    <dbReference type="NCBI Taxonomy" id="163714"/>
    <lineage>
        <taxon>Eukaryota</taxon>
        <taxon>Metazoa</taxon>
        <taxon>Ecdysozoa</taxon>
        <taxon>Arthropoda</taxon>
        <taxon>Crustacea</taxon>
        <taxon>Oligostraca</taxon>
        <taxon>Ostracoda</taxon>
        <taxon>Podocopa</taxon>
        <taxon>Podocopida</taxon>
        <taxon>Cytherocopina</taxon>
        <taxon>Cytheroidea</taxon>
        <taxon>Cytherideidae</taxon>
        <taxon>Cyprideis</taxon>
    </lineage>
</organism>
<feature type="region of interest" description="Disordered" evidence="1">
    <location>
        <begin position="1"/>
        <end position="40"/>
    </location>
</feature>
<proteinExistence type="predicted"/>
<dbReference type="AlphaFoldDB" id="A0A7R8WNL3"/>
<feature type="compositionally biased region" description="Polar residues" evidence="1">
    <location>
        <begin position="17"/>
        <end position="27"/>
    </location>
</feature>
<evidence type="ECO:0000256" key="1">
    <source>
        <dbReference type="SAM" id="MobiDB-lite"/>
    </source>
</evidence>
<protein>
    <submittedName>
        <fullName evidence="2">Uncharacterized protein</fullName>
    </submittedName>
</protein>
<feature type="region of interest" description="Disordered" evidence="1">
    <location>
        <begin position="56"/>
        <end position="81"/>
    </location>
</feature>
<sequence length="205" mass="23922">MFQKVQEVLPRKKKPRGSNQSFKNMQELSRKRGNIREYAGTFPFQRECSDDRNILLEEKEPEEEVEEESDDDGDIFSLGNEGWQYEPQQTDEEFQKTLQALALEEEAGDEDQEDEEETCECGKCSEELLTRQRCCAHFPECDAFRKPTPCVTDDPDFQAACLNETTLKTLDSWPRAEVDDEEEKRWTNRTKRHLAYVQSTLVLHG</sequence>
<dbReference type="PANTHER" id="PTHR36981">
    <property type="entry name" value="ZGC:195170"/>
    <property type="match status" value="1"/>
</dbReference>
<name>A0A7R8WNL3_9CRUS</name>
<feature type="compositionally biased region" description="Acidic residues" evidence="1">
    <location>
        <begin position="59"/>
        <end position="74"/>
    </location>
</feature>